<feature type="compositionally biased region" description="Pro residues" evidence="1">
    <location>
        <begin position="101"/>
        <end position="110"/>
    </location>
</feature>
<reference evidence="3" key="1">
    <citation type="submission" date="2023-03" db="UniProtKB">
        <authorList>
            <consortium name="EnsemblPlants"/>
        </authorList>
    </citation>
    <scope>IDENTIFICATION</scope>
</reference>
<feature type="region of interest" description="Disordered" evidence="1">
    <location>
        <begin position="58"/>
        <end position="131"/>
    </location>
</feature>
<dbReference type="EnsemblPlants" id="MELO3C011066.2.1">
    <property type="protein sequence ID" value="MELO3C011066.2.1"/>
    <property type="gene ID" value="MELO3C011066.2"/>
</dbReference>
<name>A0A1S3BCA2_CUCME</name>
<dbReference type="PANTHER" id="PTHR33779">
    <property type="entry name" value="EXPRESSED PROTEIN"/>
    <property type="match status" value="1"/>
</dbReference>
<dbReference type="eggNOG" id="ENOG502S0CS">
    <property type="taxonomic scope" value="Eukaryota"/>
</dbReference>
<evidence type="ECO:0000256" key="1">
    <source>
        <dbReference type="SAM" id="MobiDB-lite"/>
    </source>
</evidence>
<dbReference type="InParanoid" id="A0A1S3BCA2"/>
<evidence type="ECO:0000313" key="5">
    <source>
        <dbReference type="RefSeq" id="XP_008444888.1"/>
    </source>
</evidence>
<dbReference type="OrthoDB" id="1935489at2759"/>
<keyword evidence="4" id="KW-1185">Reference proteome</keyword>
<evidence type="ECO:0000313" key="4">
    <source>
        <dbReference type="Proteomes" id="UP001652600"/>
    </source>
</evidence>
<dbReference type="GeneID" id="103488103"/>
<dbReference type="Proteomes" id="UP001652600">
    <property type="component" value="Chromosome 3"/>
</dbReference>
<dbReference type="RefSeq" id="XP_008444888.1">
    <property type="nucleotide sequence ID" value="XM_008446666.2"/>
</dbReference>
<dbReference type="AlphaFoldDB" id="A0A1S3BCA2"/>
<dbReference type="InterPro" id="IPR056874">
    <property type="entry name" value="PHD_dom_pln"/>
</dbReference>
<sequence length="157" mass="18128">MTGSKSQSECCTCGDFGLSFELFHCKICQFRSQHRYCSNLYPKADCYRICNWCLTQNQESNPKSPNSSSSPIINNNDQFPNFRSRLNKPIKKQSSSSLVILPPPPPPPPPPRRRLISVDDKLRRTRSEEISHRTGIKRPVIFRNKVRRYKLLDEVSS</sequence>
<gene>
    <name evidence="5" type="primary">LOC103488103</name>
    <name evidence="3" type="synonym">103488103</name>
</gene>
<feature type="compositionally biased region" description="Basic and acidic residues" evidence="1">
    <location>
        <begin position="116"/>
        <end position="131"/>
    </location>
</feature>
<dbReference type="KEGG" id="cmo:103488103"/>
<protein>
    <submittedName>
        <fullName evidence="5">Uncharacterized protein LOC103488103</fullName>
    </submittedName>
</protein>
<evidence type="ECO:0000313" key="3">
    <source>
        <dbReference type="EnsemblPlants" id="MELO3C011066.2.1"/>
    </source>
</evidence>
<organism evidence="4 5">
    <name type="scientific">Cucumis melo</name>
    <name type="common">Muskmelon</name>
    <dbReference type="NCBI Taxonomy" id="3656"/>
    <lineage>
        <taxon>Eukaryota</taxon>
        <taxon>Viridiplantae</taxon>
        <taxon>Streptophyta</taxon>
        <taxon>Embryophyta</taxon>
        <taxon>Tracheophyta</taxon>
        <taxon>Spermatophyta</taxon>
        <taxon>Magnoliopsida</taxon>
        <taxon>eudicotyledons</taxon>
        <taxon>Gunneridae</taxon>
        <taxon>Pentapetalae</taxon>
        <taxon>rosids</taxon>
        <taxon>fabids</taxon>
        <taxon>Cucurbitales</taxon>
        <taxon>Cucurbitaceae</taxon>
        <taxon>Benincaseae</taxon>
        <taxon>Cucumis</taxon>
    </lineage>
</organism>
<feature type="compositionally biased region" description="Low complexity" evidence="1">
    <location>
        <begin position="60"/>
        <end position="76"/>
    </location>
</feature>
<feature type="domain" description="PHD-type zinc finger plants" evidence="2">
    <location>
        <begin position="11"/>
        <end position="53"/>
    </location>
</feature>
<dbReference type="Gramene" id="MELO3C011066.2.1">
    <property type="protein sequence ID" value="MELO3C011066.2.1"/>
    <property type="gene ID" value="MELO3C011066.2"/>
</dbReference>
<dbReference type="Pfam" id="PF25054">
    <property type="entry name" value="PHD_pln"/>
    <property type="match status" value="1"/>
</dbReference>
<proteinExistence type="predicted"/>
<evidence type="ECO:0000259" key="2">
    <source>
        <dbReference type="Pfam" id="PF25054"/>
    </source>
</evidence>
<dbReference type="PANTHER" id="PTHR33779:SF1">
    <property type="entry name" value="EXPRESSED PROTEIN"/>
    <property type="match status" value="1"/>
</dbReference>
<accession>A0A1S3BCA2</accession>
<reference evidence="5" key="2">
    <citation type="submission" date="2025-04" db="UniProtKB">
        <authorList>
            <consortium name="RefSeq"/>
        </authorList>
    </citation>
    <scope>IDENTIFICATION</scope>
</reference>